<organism evidence="11 12">
    <name type="scientific">Holothuria leucospilota</name>
    <name type="common">Black long sea cucumber</name>
    <name type="synonym">Mertensiothuria leucospilota</name>
    <dbReference type="NCBI Taxonomy" id="206669"/>
    <lineage>
        <taxon>Eukaryota</taxon>
        <taxon>Metazoa</taxon>
        <taxon>Echinodermata</taxon>
        <taxon>Eleutherozoa</taxon>
        <taxon>Echinozoa</taxon>
        <taxon>Holothuroidea</taxon>
        <taxon>Aspidochirotacea</taxon>
        <taxon>Aspidochirotida</taxon>
        <taxon>Holothuriidae</taxon>
        <taxon>Holothuria</taxon>
    </lineage>
</organism>
<dbReference type="PRINTS" id="PR01607">
    <property type="entry name" value="APYRASEFAMLY"/>
</dbReference>
<evidence type="ECO:0000259" key="9">
    <source>
        <dbReference type="Pfam" id="PF00149"/>
    </source>
</evidence>
<comment type="similarity">
    <text evidence="2 8">Belongs to the 5'-nucleotidase family.</text>
</comment>
<dbReference type="AlphaFoldDB" id="A0A9Q1C9T8"/>
<keyword evidence="6 8" id="KW-0547">Nucleotide-binding</keyword>
<dbReference type="FunFam" id="3.60.21.10:FF:000020">
    <property type="entry name" value="NT5E isoform 4"/>
    <property type="match status" value="1"/>
</dbReference>
<dbReference type="InterPro" id="IPR006179">
    <property type="entry name" value="5_nucleotidase/apyrase"/>
</dbReference>
<dbReference type="GO" id="GO:0006196">
    <property type="term" value="P:AMP catabolic process"/>
    <property type="evidence" value="ECO:0007669"/>
    <property type="project" value="TreeGrafter"/>
</dbReference>
<dbReference type="Proteomes" id="UP001152320">
    <property type="component" value="Chromosome 5"/>
</dbReference>
<reference evidence="11" key="1">
    <citation type="submission" date="2021-10" db="EMBL/GenBank/DDBJ databases">
        <title>Tropical sea cucumber genome reveals ecological adaptation and Cuvierian tubules defense mechanism.</title>
        <authorList>
            <person name="Chen T."/>
        </authorList>
    </citation>
    <scope>NUCLEOTIDE SEQUENCE</scope>
    <source>
        <strain evidence="11">Nanhai2018</strain>
        <tissue evidence="11">Muscle</tissue>
    </source>
</reference>
<dbReference type="GO" id="GO:0005886">
    <property type="term" value="C:plasma membrane"/>
    <property type="evidence" value="ECO:0007669"/>
    <property type="project" value="TreeGrafter"/>
</dbReference>
<evidence type="ECO:0000256" key="8">
    <source>
        <dbReference type="RuleBase" id="RU362119"/>
    </source>
</evidence>
<dbReference type="OrthoDB" id="7722975at2759"/>
<evidence type="ECO:0000256" key="2">
    <source>
        <dbReference type="ARBA" id="ARBA00006654"/>
    </source>
</evidence>
<evidence type="ECO:0000256" key="6">
    <source>
        <dbReference type="ARBA" id="ARBA00022741"/>
    </source>
</evidence>
<feature type="domain" description="Calcineurin-like phosphoesterase" evidence="9">
    <location>
        <begin position="24"/>
        <end position="250"/>
    </location>
</feature>
<dbReference type="PROSITE" id="PS00785">
    <property type="entry name" value="5_NUCLEOTIDASE_1"/>
    <property type="match status" value="1"/>
</dbReference>
<dbReference type="GO" id="GO:0046872">
    <property type="term" value="F:metal ion binding"/>
    <property type="evidence" value="ECO:0007669"/>
    <property type="project" value="UniProtKB-KW"/>
</dbReference>
<dbReference type="InterPro" id="IPR006146">
    <property type="entry name" value="5'-Nucleotdase_CS"/>
</dbReference>
<dbReference type="InterPro" id="IPR004843">
    <property type="entry name" value="Calcineurin-like_PHP"/>
</dbReference>
<gene>
    <name evidence="11" type="ORF">HOLleu_12172</name>
</gene>
<accession>A0A9Q1C9T8</accession>
<feature type="chain" id="PRO_5040538594" description="5'-nucleotidase" evidence="8">
    <location>
        <begin position="22"/>
        <end position="598"/>
    </location>
</feature>
<evidence type="ECO:0000256" key="5">
    <source>
        <dbReference type="ARBA" id="ARBA00022729"/>
    </source>
</evidence>
<dbReference type="SUPFAM" id="SSF55816">
    <property type="entry name" value="5'-nucleotidase (syn. UDP-sugar hydrolase), C-terminal domain"/>
    <property type="match status" value="1"/>
</dbReference>
<dbReference type="PANTHER" id="PTHR11575:SF24">
    <property type="entry name" value="5'-NUCLEOTIDASE"/>
    <property type="match status" value="1"/>
</dbReference>
<dbReference type="GO" id="GO:0008253">
    <property type="term" value="F:5'-nucleotidase activity"/>
    <property type="evidence" value="ECO:0007669"/>
    <property type="project" value="UniProtKB-EC"/>
</dbReference>
<dbReference type="Gene3D" id="3.60.21.10">
    <property type="match status" value="1"/>
</dbReference>
<dbReference type="Pfam" id="PF02872">
    <property type="entry name" value="5_nucleotid_C"/>
    <property type="match status" value="1"/>
</dbReference>
<dbReference type="EMBL" id="JAIZAY010000005">
    <property type="protein sequence ID" value="KAJ8041372.1"/>
    <property type="molecule type" value="Genomic_DNA"/>
</dbReference>
<feature type="signal peptide" evidence="8">
    <location>
        <begin position="1"/>
        <end position="21"/>
    </location>
</feature>
<evidence type="ECO:0000256" key="3">
    <source>
        <dbReference type="ARBA" id="ARBA00012643"/>
    </source>
</evidence>
<evidence type="ECO:0000256" key="1">
    <source>
        <dbReference type="ARBA" id="ARBA00000815"/>
    </source>
</evidence>
<dbReference type="Pfam" id="PF00149">
    <property type="entry name" value="Metallophos"/>
    <property type="match status" value="1"/>
</dbReference>
<dbReference type="InterPro" id="IPR036907">
    <property type="entry name" value="5'-Nucleotdase_C_sf"/>
</dbReference>
<proteinExistence type="inferred from homology"/>
<dbReference type="CDD" id="cd07409">
    <property type="entry name" value="MPP_CD73_N"/>
    <property type="match status" value="1"/>
</dbReference>
<evidence type="ECO:0000256" key="4">
    <source>
        <dbReference type="ARBA" id="ARBA00022723"/>
    </source>
</evidence>
<dbReference type="PANTHER" id="PTHR11575">
    <property type="entry name" value="5'-NUCLEOTIDASE-RELATED"/>
    <property type="match status" value="1"/>
</dbReference>
<dbReference type="GO" id="GO:0000166">
    <property type="term" value="F:nucleotide binding"/>
    <property type="evidence" value="ECO:0007669"/>
    <property type="project" value="UniProtKB-KW"/>
</dbReference>
<evidence type="ECO:0000256" key="7">
    <source>
        <dbReference type="ARBA" id="ARBA00022801"/>
    </source>
</evidence>
<evidence type="ECO:0000313" key="11">
    <source>
        <dbReference type="EMBL" id="KAJ8041372.1"/>
    </source>
</evidence>
<name>A0A9Q1C9T8_HOLLE</name>
<evidence type="ECO:0000259" key="10">
    <source>
        <dbReference type="Pfam" id="PF02872"/>
    </source>
</evidence>
<sequence>MAIFCKSSLILSLFLVSASNGFNLTILHTNDVHSRFDEAGADGFEKCTAKLKSEQGCYGGVARRVTAVKDVRAQEENVVLLDAGDEFQGTLWFTVYRGNQTALFMNEMAYDAMVSGTILLLLKHAIGTHEFDASIEGLVEFLEDVTFPGLACNIDASQEPSLQPLIACSTILSINNERLGIVGYTHPANANYSRTGNLSIGPILSSVQEEVDRLTREERLNKIIALGHAGIDIDQEIARTVTGVDVVVGGRSQTFLYTGNPPASETPRGEYPTVVIPDSDPNGKVLVVQSYKYGKYLGKLHVVFDENGVVTSYGGNPILLDDTIKEDTDILKMVNQNRGPVDELASTEVGYSLVYLNGSLDQCGVGECNMGIHFAEAMLAYQLTNVTLPDWSSVSFAMVNADSFRVSIPQGPITFQDVMDVFPYGDTIDVIEMKGDDILNALEYSVDDLASTLSPQREFLQTAGIRIVYDLTAEPGKRVVSARVLCTSCATPRYEPIDTNAVYKLVTNNYISTGGTGYDIVRDTLISRVKGADDIEVWADYFKKNSPVWTALEERVTFQPRTNNTSVDDCNAGESHHHLNKTTNILVISFGLIWLSIF</sequence>
<protein>
    <recommendedName>
        <fullName evidence="3">5'-nucleotidase</fullName>
        <ecNumber evidence="3">3.1.3.5</ecNumber>
    </recommendedName>
</protein>
<dbReference type="SUPFAM" id="SSF56300">
    <property type="entry name" value="Metallo-dependent phosphatases"/>
    <property type="match status" value="1"/>
</dbReference>
<dbReference type="InterPro" id="IPR008334">
    <property type="entry name" value="5'-Nucleotdase_C"/>
</dbReference>
<dbReference type="FunFam" id="3.90.780.10:FF:000001">
    <property type="entry name" value="NT5E isoform 3"/>
    <property type="match status" value="1"/>
</dbReference>
<feature type="domain" description="5'-Nucleotidase C-terminal" evidence="10">
    <location>
        <begin position="356"/>
        <end position="521"/>
    </location>
</feature>
<comment type="catalytic activity">
    <reaction evidence="1">
        <text>a ribonucleoside 5'-phosphate + H2O = a ribonucleoside + phosphate</text>
        <dbReference type="Rhea" id="RHEA:12484"/>
        <dbReference type="ChEBI" id="CHEBI:15377"/>
        <dbReference type="ChEBI" id="CHEBI:18254"/>
        <dbReference type="ChEBI" id="CHEBI:43474"/>
        <dbReference type="ChEBI" id="CHEBI:58043"/>
        <dbReference type="EC" id="3.1.3.5"/>
    </reaction>
</comment>
<keyword evidence="5 8" id="KW-0732">Signal</keyword>
<keyword evidence="12" id="KW-1185">Reference proteome</keyword>
<dbReference type="InterPro" id="IPR029052">
    <property type="entry name" value="Metallo-depent_PP-like"/>
</dbReference>
<keyword evidence="7 8" id="KW-0378">Hydrolase</keyword>
<comment type="caution">
    <text evidence="11">The sequence shown here is derived from an EMBL/GenBank/DDBJ whole genome shotgun (WGS) entry which is preliminary data.</text>
</comment>
<keyword evidence="4" id="KW-0479">Metal-binding</keyword>
<dbReference type="Gene3D" id="3.90.780.10">
    <property type="entry name" value="5'-Nucleotidase, C-terminal domain"/>
    <property type="match status" value="1"/>
</dbReference>
<dbReference type="EC" id="3.1.3.5" evidence="3"/>
<evidence type="ECO:0000313" key="12">
    <source>
        <dbReference type="Proteomes" id="UP001152320"/>
    </source>
</evidence>